<dbReference type="PANTHER" id="PTHR10492">
    <property type="match status" value="1"/>
</dbReference>
<dbReference type="GO" id="GO:0006310">
    <property type="term" value="P:DNA recombination"/>
    <property type="evidence" value="ECO:0007669"/>
    <property type="project" value="UniProtKB-KW"/>
</dbReference>
<dbReference type="Gene3D" id="3.40.50.300">
    <property type="entry name" value="P-loop containing nucleotide triphosphate hydrolases"/>
    <property type="match status" value="1"/>
</dbReference>
<dbReference type="Pfam" id="PF05970">
    <property type="entry name" value="PIF1"/>
    <property type="match status" value="1"/>
</dbReference>
<keyword evidence="1" id="KW-0227">DNA damage</keyword>
<dbReference type="OrthoDB" id="1728974at2759"/>
<sequence length="473" mass="52860">MAKKRFASRALTAVVDGKLRPNQIDEVISAEIPNPETDRKLYDTVTKNMIHGPCGALNSSSPCMKEGKCTKKYPRALLKDTQTNDKGYPLYRRRAPEDGGRTIIQKTRGHEVLVDNSDQAIFNIRQQGNVNVDPRDEVQTFRAGRYVSSNEAAWRILGLPLHERYPAVTHLAVHLPNEWKRRLQGTPVDGWPGVKAGDTLGRIYTVHVSNFECYCLRMLLNVIQGPTNFLDLKTVDGQELETFRQACEKLGLLEDDNHWDATMEEAVLCRSPSQIRELFALLITTCGLSNPLQLWDKYKTALSEDILHRFERMNQVNDDLCLNEALTLIEDKIITISGKKLSDFGMPTPQRRGELSTDLIKELSYNTALLDAQDRNVALAVASSGIAATLLSGGRTAHSVFKLPLNLASEETPMCNISKSSARGALLQQCKLIVWDECTMSHKRAIEALDRCLQDIQSNRKLMGGVVVLLAGF</sequence>
<proteinExistence type="inferred from homology"/>
<dbReference type="GO" id="GO:0000723">
    <property type="term" value="P:telomere maintenance"/>
    <property type="evidence" value="ECO:0007669"/>
    <property type="project" value="InterPro"/>
</dbReference>
<keyword evidence="1" id="KW-0378">Hydrolase</keyword>
<evidence type="ECO:0000259" key="2">
    <source>
        <dbReference type="Pfam" id="PF05970"/>
    </source>
</evidence>
<organism evidence="3 4">
    <name type="scientific">Eumeta variegata</name>
    <name type="common">Bagworm moth</name>
    <name type="synonym">Eumeta japonica</name>
    <dbReference type="NCBI Taxonomy" id="151549"/>
    <lineage>
        <taxon>Eukaryota</taxon>
        <taxon>Metazoa</taxon>
        <taxon>Ecdysozoa</taxon>
        <taxon>Arthropoda</taxon>
        <taxon>Hexapoda</taxon>
        <taxon>Insecta</taxon>
        <taxon>Pterygota</taxon>
        <taxon>Neoptera</taxon>
        <taxon>Endopterygota</taxon>
        <taxon>Lepidoptera</taxon>
        <taxon>Glossata</taxon>
        <taxon>Ditrysia</taxon>
        <taxon>Tineoidea</taxon>
        <taxon>Psychidae</taxon>
        <taxon>Oiketicinae</taxon>
        <taxon>Eumeta</taxon>
    </lineage>
</organism>
<dbReference type="GO" id="GO:0005524">
    <property type="term" value="F:ATP binding"/>
    <property type="evidence" value="ECO:0007669"/>
    <property type="project" value="UniProtKB-KW"/>
</dbReference>
<dbReference type="EMBL" id="BGZK01001856">
    <property type="protein sequence ID" value="GBP87392.1"/>
    <property type="molecule type" value="Genomic_DNA"/>
</dbReference>
<dbReference type="GO" id="GO:0016887">
    <property type="term" value="F:ATP hydrolysis activity"/>
    <property type="evidence" value="ECO:0007669"/>
    <property type="project" value="RHEA"/>
</dbReference>
<keyword evidence="1" id="KW-0234">DNA repair</keyword>
<dbReference type="Proteomes" id="UP000299102">
    <property type="component" value="Unassembled WGS sequence"/>
</dbReference>
<dbReference type="EC" id="5.6.2.3" evidence="1"/>
<comment type="caution">
    <text evidence="3">The sequence shown here is derived from an EMBL/GenBank/DDBJ whole genome shotgun (WGS) entry which is preliminary data.</text>
</comment>
<dbReference type="InterPro" id="IPR010285">
    <property type="entry name" value="DNA_helicase_pif1-like_DEAD"/>
</dbReference>
<name>A0A4C1ZJ00_EUMVA</name>
<protein>
    <recommendedName>
        <fullName evidence="1">ATP-dependent DNA helicase</fullName>
        <ecNumber evidence="1">5.6.2.3</ecNumber>
    </recommendedName>
</protein>
<dbReference type="GO" id="GO:0006281">
    <property type="term" value="P:DNA repair"/>
    <property type="evidence" value="ECO:0007669"/>
    <property type="project" value="UniProtKB-KW"/>
</dbReference>
<evidence type="ECO:0000256" key="1">
    <source>
        <dbReference type="RuleBase" id="RU363044"/>
    </source>
</evidence>
<reference evidence="3 4" key="1">
    <citation type="journal article" date="2019" name="Commun. Biol.">
        <title>The bagworm genome reveals a unique fibroin gene that provides high tensile strength.</title>
        <authorList>
            <person name="Kono N."/>
            <person name="Nakamura H."/>
            <person name="Ohtoshi R."/>
            <person name="Tomita M."/>
            <person name="Numata K."/>
            <person name="Arakawa K."/>
        </authorList>
    </citation>
    <scope>NUCLEOTIDE SEQUENCE [LARGE SCALE GENOMIC DNA]</scope>
</reference>
<comment type="similarity">
    <text evidence="1">Belongs to the helicase family.</text>
</comment>
<keyword evidence="1" id="KW-0067">ATP-binding</keyword>
<accession>A0A4C1ZJ00</accession>
<dbReference type="InterPro" id="IPR027417">
    <property type="entry name" value="P-loop_NTPase"/>
</dbReference>
<dbReference type="AlphaFoldDB" id="A0A4C1ZJ00"/>
<gene>
    <name evidence="3" type="ORF">EVAR_34779_1</name>
</gene>
<keyword evidence="1" id="KW-0347">Helicase</keyword>
<evidence type="ECO:0000313" key="3">
    <source>
        <dbReference type="EMBL" id="GBP87392.1"/>
    </source>
</evidence>
<dbReference type="PANTHER" id="PTHR10492:SF57">
    <property type="entry name" value="ATP-DEPENDENT DNA HELICASE"/>
    <property type="match status" value="1"/>
</dbReference>
<feature type="domain" description="DNA helicase Pif1-like DEAD-box helicase" evidence="2">
    <location>
        <begin position="374"/>
        <end position="472"/>
    </location>
</feature>
<dbReference type="GO" id="GO:0043139">
    <property type="term" value="F:5'-3' DNA helicase activity"/>
    <property type="evidence" value="ECO:0007669"/>
    <property type="project" value="UniProtKB-EC"/>
</dbReference>
<comment type="catalytic activity">
    <reaction evidence="1">
        <text>ATP + H2O = ADP + phosphate + H(+)</text>
        <dbReference type="Rhea" id="RHEA:13065"/>
        <dbReference type="ChEBI" id="CHEBI:15377"/>
        <dbReference type="ChEBI" id="CHEBI:15378"/>
        <dbReference type="ChEBI" id="CHEBI:30616"/>
        <dbReference type="ChEBI" id="CHEBI:43474"/>
        <dbReference type="ChEBI" id="CHEBI:456216"/>
        <dbReference type="EC" id="5.6.2.3"/>
    </reaction>
</comment>
<keyword evidence="1" id="KW-0547">Nucleotide-binding</keyword>
<keyword evidence="4" id="KW-1185">Reference proteome</keyword>
<keyword evidence="1" id="KW-0233">DNA recombination</keyword>
<evidence type="ECO:0000313" key="4">
    <source>
        <dbReference type="Proteomes" id="UP000299102"/>
    </source>
</evidence>
<dbReference type="STRING" id="151549.A0A4C1ZJ00"/>
<comment type="cofactor">
    <cofactor evidence="1">
        <name>Mg(2+)</name>
        <dbReference type="ChEBI" id="CHEBI:18420"/>
    </cofactor>
</comment>